<dbReference type="OrthoDB" id="1741717at2759"/>
<evidence type="ECO:0000313" key="2">
    <source>
        <dbReference type="Proteomes" id="UP000759131"/>
    </source>
</evidence>
<keyword evidence="2" id="KW-1185">Reference proteome</keyword>
<name>A0A7R9PYS6_9ACAR</name>
<reference evidence="1" key="1">
    <citation type="submission" date="2020-11" db="EMBL/GenBank/DDBJ databases">
        <authorList>
            <person name="Tran Van P."/>
        </authorList>
    </citation>
    <scope>NUCLEOTIDE SEQUENCE</scope>
</reference>
<dbReference type="EMBL" id="OC857307">
    <property type="protein sequence ID" value="CAD7624999.1"/>
    <property type="molecule type" value="Genomic_DNA"/>
</dbReference>
<sequence length="127" mass="14567">MSQNRRTASSLLKKKTDSLAYHKPFKRTIGPIVHSKCPSYHPSTKFKDLLDNDIIESIGENSSQLKESDNETDDFDHLFDKFSEIKLKSSQMNETDRKQYAEDMTIAFWKAIGGDEEEIKGLDSSFN</sequence>
<dbReference type="AlphaFoldDB" id="A0A7R9PYS6"/>
<dbReference type="EMBL" id="CAJPIZ010002732">
    <property type="protein sequence ID" value="CAG2105429.1"/>
    <property type="molecule type" value="Genomic_DNA"/>
</dbReference>
<evidence type="ECO:0000313" key="1">
    <source>
        <dbReference type="EMBL" id="CAD7624999.1"/>
    </source>
</evidence>
<protein>
    <submittedName>
        <fullName evidence="1">Uncharacterized protein</fullName>
    </submittedName>
</protein>
<proteinExistence type="predicted"/>
<accession>A0A7R9PYS6</accession>
<organism evidence="1">
    <name type="scientific">Medioppia subpectinata</name>
    <dbReference type="NCBI Taxonomy" id="1979941"/>
    <lineage>
        <taxon>Eukaryota</taxon>
        <taxon>Metazoa</taxon>
        <taxon>Ecdysozoa</taxon>
        <taxon>Arthropoda</taxon>
        <taxon>Chelicerata</taxon>
        <taxon>Arachnida</taxon>
        <taxon>Acari</taxon>
        <taxon>Acariformes</taxon>
        <taxon>Sarcoptiformes</taxon>
        <taxon>Oribatida</taxon>
        <taxon>Brachypylina</taxon>
        <taxon>Oppioidea</taxon>
        <taxon>Oppiidae</taxon>
        <taxon>Medioppia</taxon>
    </lineage>
</organism>
<gene>
    <name evidence="1" type="ORF">OSB1V03_LOCUS5436</name>
</gene>
<dbReference type="Proteomes" id="UP000759131">
    <property type="component" value="Unassembled WGS sequence"/>
</dbReference>